<dbReference type="InterPro" id="IPR029034">
    <property type="entry name" value="Cystine-knot_cytokine"/>
</dbReference>
<evidence type="ECO:0000313" key="2">
    <source>
        <dbReference type="Ensembl" id="ENSNMLP00000007385.1"/>
    </source>
</evidence>
<protein>
    <recommendedName>
        <fullName evidence="4">Noggin</fullName>
    </recommendedName>
</protein>
<sequence>MSRPYDSRVFLCWFLHGLATFAYNISTQNMPFVQDIDNKDSQFLQLRASLPSHAQPIQPEQESNVTKGFDLEASPQLKLPTEAYRLELMKEAADLEFNSLPPDVASTIRDWLVDSADCLINGWIWGKHSGPDGGMRAETTQVKILAWHFISVNGTMKTKQLWRQVPYPVVTACECICK</sequence>
<dbReference type="Proteomes" id="UP000694523">
    <property type="component" value="Unplaced"/>
</dbReference>
<reference evidence="2" key="2">
    <citation type="submission" date="2025-09" db="UniProtKB">
        <authorList>
            <consortium name="Ensembl"/>
        </authorList>
    </citation>
    <scope>IDENTIFICATION</scope>
</reference>
<evidence type="ECO:0008006" key="4">
    <source>
        <dbReference type="Google" id="ProtNLM"/>
    </source>
</evidence>
<keyword evidence="3" id="KW-1185">Reference proteome</keyword>
<proteinExistence type="predicted"/>
<feature type="signal peptide" evidence="1">
    <location>
        <begin position="1"/>
        <end position="22"/>
    </location>
</feature>
<organism evidence="2 3">
    <name type="scientific">Neogobius melanostomus</name>
    <name type="common">round goby</name>
    <dbReference type="NCBI Taxonomy" id="47308"/>
    <lineage>
        <taxon>Eukaryota</taxon>
        <taxon>Metazoa</taxon>
        <taxon>Chordata</taxon>
        <taxon>Craniata</taxon>
        <taxon>Vertebrata</taxon>
        <taxon>Euteleostomi</taxon>
        <taxon>Actinopterygii</taxon>
        <taxon>Neopterygii</taxon>
        <taxon>Teleostei</taxon>
        <taxon>Neoteleostei</taxon>
        <taxon>Acanthomorphata</taxon>
        <taxon>Gobiaria</taxon>
        <taxon>Gobiiformes</taxon>
        <taxon>Gobioidei</taxon>
        <taxon>Gobiidae</taxon>
        <taxon>Benthophilinae</taxon>
        <taxon>Neogobiini</taxon>
        <taxon>Neogobius</taxon>
    </lineage>
</organism>
<evidence type="ECO:0000256" key="1">
    <source>
        <dbReference type="SAM" id="SignalP"/>
    </source>
</evidence>
<dbReference type="AlphaFoldDB" id="A0A8C6SJY7"/>
<feature type="chain" id="PRO_5034685636" description="Noggin" evidence="1">
    <location>
        <begin position="23"/>
        <end position="178"/>
    </location>
</feature>
<name>A0A8C6SJY7_9GOBI</name>
<dbReference type="Ensembl" id="ENSNMLT00000008408.1">
    <property type="protein sequence ID" value="ENSNMLP00000007385.1"/>
    <property type="gene ID" value="ENSNMLG00000005304.1"/>
</dbReference>
<reference evidence="2" key="1">
    <citation type="submission" date="2025-08" db="UniProtKB">
        <authorList>
            <consortium name="Ensembl"/>
        </authorList>
    </citation>
    <scope>IDENTIFICATION</scope>
</reference>
<dbReference type="Gene3D" id="2.10.90.10">
    <property type="entry name" value="Cystine-knot cytokines"/>
    <property type="match status" value="1"/>
</dbReference>
<keyword evidence="1" id="KW-0732">Signal</keyword>
<accession>A0A8C6SJY7</accession>
<evidence type="ECO:0000313" key="3">
    <source>
        <dbReference type="Proteomes" id="UP000694523"/>
    </source>
</evidence>